<dbReference type="Pfam" id="PF12813">
    <property type="entry name" value="XPG_I_2"/>
    <property type="match status" value="1"/>
</dbReference>
<dbReference type="InterPro" id="IPR026832">
    <property type="entry name" value="Asteroid"/>
</dbReference>
<dbReference type="STRING" id="400682.A0A1X7U9F8"/>
<name>A0A1X7U9F8_AMPQE</name>
<feature type="domain" description="XPG N-terminal" evidence="2">
    <location>
        <begin position="1"/>
        <end position="101"/>
    </location>
</feature>
<evidence type="ECO:0000313" key="5">
    <source>
        <dbReference type="Proteomes" id="UP000007879"/>
    </source>
</evidence>
<dbReference type="InterPro" id="IPR006085">
    <property type="entry name" value="XPG_DNA_repair_N"/>
</dbReference>
<dbReference type="EnsemblMetazoa" id="Aqu2.1.24390_001">
    <property type="protein sequence ID" value="Aqu2.1.24390_001"/>
    <property type="gene ID" value="Aqu2.1.24390"/>
</dbReference>
<dbReference type="EnsemblMetazoa" id="XM_011407422.2">
    <property type="protein sequence ID" value="XP_011405724.1"/>
    <property type="gene ID" value="LOC105313750"/>
</dbReference>
<reference evidence="4" key="2">
    <citation type="submission" date="2017-05" db="UniProtKB">
        <authorList>
            <consortium name="EnsemblMetazoa"/>
        </authorList>
    </citation>
    <scope>IDENTIFICATION</scope>
</reference>
<organism evidence="4">
    <name type="scientific">Amphimedon queenslandica</name>
    <name type="common">Sponge</name>
    <dbReference type="NCBI Taxonomy" id="400682"/>
    <lineage>
        <taxon>Eukaryota</taxon>
        <taxon>Metazoa</taxon>
        <taxon>Porifera</taxon>
        <taxon>Demospongiae</taxon>
        <taxon>Heteroscleromorpha</taxon>
        <taxon>Haplosclerida</taxon>
        <taxon>Niphatidae</taxon>
        <taxon>Amphimedon</taxon>
    </lineage>
</organism>
<dbReference type="SUPFAM" id="SSF88723">
    <property type="entry name" value="PIN domain-like"/>
    <property type="match status" value="1"/>
</dbReference>
<dbReference type="KEGG" id="aqu:105313750"/>
<dbReference type="PANTHER" id="PTHR15665">
    <property type="entry name" value="ASTEROID PROTEIN"/>
    <property type="match status" value="1"/>
</dbReference>
<evidence type="ECO:0000256" key="1">
    <source>
        <dbReference type="ARBA" id="ARBA00007398"/>
    </source>
</evidence>
<dbReference type="PANTHER" id="PTHR15665:SF1">
    <property type="entry name" value="PROTEIN ASTEROID HOMOLOG 1"/>
    <property type="match status" value="1"/>
</dbReference>
<dbReference type="AlphaFoldDB" id="A0A1X7U9F8"/>
<evidence type="ECO:0008006" key="6">
    <source>
        <dbReference type="Google" id="ProtNLM"/>
    </source>
</evidence>
<gene>
    <name evidence="4" type="primary">105313750</name>
</gene>
<dbReference type="InterPro" id="IPR039436">
    <property type="entry name" value="Asteroid_dom"/>
</dbReference>
<sequence length="573" mass="66556">MGIRGLTTYMLEKSHLEVVCEAYSLKGKTLVLDGLSVCYTLIEQEEKINWVQGGQYWDIKSCFHSFFTKLRESGIKSYVVIDGVPPQSKGEELERRSKDKMKRISQGVREPYRLRTTCHPLHTDYIFCEVLKEFGDCVQVIFADGEADPEIASLANHYHCPVLAYDSDYFIFNLDEGYIPLHPELFKWKTNEEIEAKQYLLPKFKKEFKDPALVFLIPAIIENDFIKLPRGGESVEQLMKSQKICSSLEEFLTHRTQEEVPIIRQNYVKAKAMYHITPVSKEELMSNTKLNTANGKPLRGTHIIEEYHKGNLAESVLTVITQGECELPMMIDDPEQASSVLIGREIRKSIYRIVAPCLPEDENGVKKVKEIYRNASCDGLEMKFVELSKDECLRSCPIDEIPQLRPERKIEILCTAVEVDLRKLKQFEDEWKLIALSLHYWARHADPSDHLIKALILCFSVCTLCGRDPTIYIDKRNEIEKERAQVTWRENLHIFAQWKCVYDNIFDLNSLLINPLPFKSFASLFNGELLMHYTKLSVRAFEEEIRRWKNEGNCKSWFEPLFRFCQCTKSKTL</sequence>
<dbReference type="InParanoid" id="A0A1X7U9F8"/>
<keyword evidence="5" id="KW-1185">Reference proteome</keyword>
<evidence type="ECO:0000259" key="2">
    <source>
        <dbReference type="Pfam" id="PF00752"/>
    </source>
</evidence>
<dbReference type="GO" id="GO:0004518">
    <property type="term" value="F:nuclease activity"/>
    <property type="evidence" value="ECO:0007669"/>
    <property type="project" value="InterPro"/>
</dbReference>
<comment type="similarity">
    <text evidence="1">Belongs to the asteroid family.</text>
</comment>
<dbReference type="Proteomes" id="UP000007879">
    <property type="component" value="Unassembled WGS sequence"/>
</dbReference>
<dbReference type="OMA" id="MANEMDI"/>
<dbReference type="OrthoDB" id="25987at2759"/>
<dbReference type="Pfam" id="PF00752">
    <property type="entry name" value="XPG_N"/>
    <property type="match status" value="1"/>
</dbReference>
<accession>A0A1X7U9F8</accession>
<feature type="domain" description="Asteroid" evidence="3">
    <location>
        <begin position="129"/>
        <end position="376"/>
    </location>
</feature>
<protein>
    <recommendedName>
        <fullName evidence="6">Asteroid domain-containing protein</fullName>
    </recommendedName>
</protein>
<evidence type="ECO:0000313" key="4">
    <source>
        <dbReference type="EnsemblMetazoa" id="Aqu2.1.24390_001"/>
    </source>
</evidence>
<dbReference type="Gene3D" id="3.40.50.1010">
    <property type="entry name" value="5'-nuclease"/>
    <property type="match status" value="1"/>
</dbReference>
<reference evidence="5" key="1">
    <citation type="journal article" date="2010" name="Nature">
        <title>The Amphimedon queenslandica genome and the evolution of animal complexity.</title>
        <authorList>
            <person name="Srivastava M."/>
            <person name="Simakov O."/>
            <person name="Chapman J."/>
            <person name="Fahey B."/>
            <person name="Gauthier M.E."/>
            <person name="Mitros T."/>
            <person name="Richards G.S."/>
            <person name="Conaco C."/>
            <person name="Dacre M."/>
            <person name="Hellsten U."/>
            <person name="Larroux C."/>
            <person name="Putnam N.H."/>
            <person name="Stanke M."/>
            <person name="Adamska M."/>
            <person name="Darling A."/>
            <person name="Degnan S.M."/>
            <person name="Oakley T.H."/>
            <person name="Plachetzki D.C."/>
            <person name="Zhai Y."/>
            <person name="Adamski M."/>
            <person name="Calcino A."/>
            <person name="Cummins S.F."/>
            <person name="Goodstein D.M."/>
            <person name="Harris C."/>
            <person name="Jackson D.J."/>
            <person name="Leys S.P."/>
            <person name="Shu S."/>
            <person name="Woodcroft B.J."/>
            <person name="Vervoort M."/>
            <person name="Kosik K.S."/>
            <person name="Manning G."/>
            <person name="Degnan B.M."/>
            <person name="Rokhsar D.S."/>
        </authorList>
    </citation>
    <scope>NUCLEOTIDE SEQUENCE [LARGE SCALE GENOMIC DNA]</scope>
</reference>
<dbReference type="eggNOG" id="ENOG502QQRA">
    <property type="taxonomic scope" value="Eukaryota"/>
</dbReference>
<proteinExistence type="inferred from homology"/>
<evidence type="ECO:0000259" key="3">
    <source>
        <dbReference type="Pfam" id="PF12813"/>
    </source>
</evidence>
<dbReference type="InterPro" id="IPR029060">
    <property type="entry name" value="PIN-like_dom_sf"/>
</dbReference>